<keyword evidence="6 11" id="KW-0786">Thiamine pyrophosphate</keyword>
<feature type="active site" description="Proton donor" evidence="9">
    <location>
        <position position="440"/>
    </location>
</feature>
<dbReference type="SMART" id="SM00861">
    <property type="entry name" value="Transket_pyr"/>
    <property type="match status" value="1"/>
</dbReference>
<dbReference type="InterPro" id="IPR049557">
    <property type="entry name" value="Transketolase_CS"/>
</dbReference>
<feature type="binding site" evidence="12">
    <location>
        <position position="216"/>
    </location>
    <ligand>
        <name>Mg(2+)</name>
        <dbReference type="ChEBI" id="CHEBI:18420"/>
    </ligand>
</feature>
<dbReference type="FunFam" id="3.40.50.970:FF:000003">
    <property type="entry name" value="Transketolase"/>
    <property type="match status" value="1"/>
</dbReference>
<feature type="binding site" evidence="11">
    <location>
        <position position="290"/>
    </location>
    <ligand>
        <name>thiamine diphosphate</name>
        <dbReference type="ChEBI" id="CHEBI:58937"/>
    </ligand>
</feature>
<feature type="binding site" evidence="10">
    <location>
        <position position="55"/>
    </location>
    <ligand>
        <name>substrate</name>
    </ligand>
</feature>
<evidence type="ECO:0000256" key="5">
    <source>
        <dbReference type="ARBA" id="ARBA00022842"/>
    </source>
</evidence>
<feature type="binding site" evidence="10">
    <location>
        <position position="490"/>
    </location>
    <ligand>
        <name>substrate</name>
    </ligand>
</feature>
<feature type="binding site" evidence="10">
    <location>
        <position position="502"/>
    </location>
    <ligand>
        <name>substrate</name>
    </ligand>
</feature>
<evidence type="ECO:0000256" key="12">
    <source>
        <dbReference type="PIRSR" id="PIRSR605478-4"/>
    </source>
</evidence>
<dbReference type="InterPro" id="IPR005474">
    <property type="entry name" value="Transketolase_N"/>
</dbReference>
<dbReference type="eggNOG" id="COG0021">
    <property type="taxonomic scope" value="Bacteria"/>
</dbReference>
<dbReference type="Pfam" id="PF00456">
    <property type="entry name" value="Transketolase_N"/>
    <property type="match status" value="1"/>
</dbReference>
<comment type="catalytic activity">
    <reaction evidence="7">
        <text>D-sedoheptulose 7-phosphate + D-glyceraldehyde 3-phosphate = aldehydo-D-ribose 5-phosphate + D-xylulose 5-phosphate</text>
        <dbReference type="Rhea" id="RHEA:10508"/>
        <dbReference type="ChEBI" id="CHEBI:57483"/>
        <dbReference type="ChEBI" id="CHEBI:57737"/>
        <dbReference type="ChEBI" id="CHEBI:58273"/>
        <dbReference type="ChEBI" id="CHEBI:59776"/>
        <dbReference type="EC" id="2.2.1.1"/>
    </reaction>
</comment>
<comment type="similarity">
    <text evidence="1">Belongs to the transketolase family.</text>
</comment>
<feature type="transmembrane region" description="Helical" evidence="14">
    <location>
        <begin position="450"/>
        <end position="470"/>
    </location>
</feature>
<dbReference type="GO" id="GO:0005829">
    <property type="term" value="C:cytosol"/>
    <property type="evidence" value="ECO:0007669"/>
    <property type="project" value="TreeGrafter"/>
</dbReference>
<feature type="binding site" evidence="10">
    <location>
        <position position="414"/>
    </location>
    <ligand>
        <name>substrate</name>
    </ligand>
</feature>
<evidence type="ECO:0000256" key="9">
    <source>
        <dbReference type="PIRSR" id="PIRSR605478-1"/>
    </source>
</evidence>
<feature type="binding site" evidence="10">
    <location>
        <position position="549"/>
    </location>
    <ligand>
        <name>substrate</name>
    </ligand>
</feature>
<dbReference type="Gene3D" id="3.40.50.970">
    <property type="match status" value="2"/>
</dbReference>
<evidence type="ECO:0000313" key="16">
    <source>
        <dbReference type="EMBL" id="ABS67158.1"/>
    </source>
</evidence>
<evidence type="ECO:0000256" key="13">
    <source>
        <dbReference type="PIRSR" id="PIRSR605478-5"/>
    </source>
</evidence>
<feature type="binding site" evidence="10">
    <location>
        <position position="290"/>
    </location>
    <ligand>
        <name>substrate</name>
    </ligand>
</feature>
<sequence>MTAHASTAKAMTAASATTADAVPTLDRSPGSLAWPVTAALRALAMDGVEQAKSGHPGAPLGMADISAVVWREHLRHNPADPAWPDRDRFVLSNGHGSMLIYALLHLTGYDLPVAELKRFRQVHSRTPGHPEYGMTPGVETTTGPLGQGLANAVGMALAEKTLAAQFNRPGLAIVDHRTFVFLGDGCLMEGVSHEACSLAGRLGLGKLVAYYDDNGISIDGKVEEWFADDTPARFEAYGWHVVRNVDGHDPAAVRAATEQALAETGKPSLICCKTVIGRGAPTKQGHQDTHGAPLGPDEIARTRAAMGWDHAPFEIPDDIYAQWDARKVGAARQQAWEARMVAYERAYPKEAAEFRRRLKGDLSPVFADTYAAALKTTLEKAETVATRKASQQALAALAPAVPEFLGGSADLAHSNLTTFPGAVPVTRDPAGNQIYYGVREFGMSAIANGIALHGGFIPFVATFLVFSDYARNAMRMSALMGQRVIYILTHDSIGLGEDGPTHQPVEHVESLRLIPNLDVWRPCDTVETLAAWHAALTRTDGPSALILSRQNLPMWPRSAAQVEAIAGGGYVLRESEGVARAILVATGSEVKLAVAAAEALDTAGIATRIVSMPCRERFEALTETERAALFPKGVPVVAVEAGVTRGWRGLTGTREEGVTVIGIDRFGESAPEKDLWPLFGFTVEKVAEAVRRAVG</sequence>
<dbReference type="PhylomeDB" id="A7IGL5"/>
<dbReference type="GO" id="GO:0004802">
    <property type="term" value="F:transketolase activity"/>
    <property type="evidence" value="ECO:0007669"/>
    <property type="project" value="UniProtKB-UniRule"/>
</dbReference>
<accession>A7IGL5</accession>
<dbReference type="PANTHER" id="PTHR43522">
    <property type="entry name" value="TRANSKETOLASE"/>
    <property type="match status" value="1"/>
</dbReference>
<dbReference type="CDD" id="cd07033">
    <property type="entry name" value="TPP_PYR_DXS_TK_like"/>
    <property type="match status" value="1"/>
</dbReference>
<comment type="cofactor">
    <cofactor evidence="12">
        <name>Mg(2+)</name>
        <dbReference type="ChEBI" id="CHEBI:18420"/>
    </cofactor>
    <text evidence="12">Binds 1 Mg(2+) ion per subunit. Can also utilize other divalent metal cations, such as Ca(2+), Mn(2+) and Co(2+).</text>
</comment>
<keyword evidence="14" id="KW-0812">Transmembrane</keyword>
<feature type="site" description="Important for catalytic activity" evidence="13">
    <location>
        <position position="290"/>
    </location>
</feature>
<dbReference type="SUPFAM" id="SSF52922">
    <property type="entry name" value="TK C-terminal domain-like"/>
    <property type="match status" value="1"/>
</dbReference>
<reference evidence="16 17" key="1">
    <citation type="submission" date="2007-07" db="EMBL/GenBank/DDBJ databases">
        <title>Complete sequence of chromosome of Xanthobacter autotrophicus Py2.</title>
        <authorList>
            <consortium name="US DOE Joint Genome Institute"/>
            <person name="Copeland A."/>
            <person name="Lucas S."/>
            <person name="Lapidus A."/>
            <person name="Barry K."/>
            <person name="Glavina del Rio T."/>
            <person name="Hammon N."/>
            <person name="Israni S."/>
            <person name="Dalin E."/>
            <person name="Tice H."/>
            <person name="Pitluck S."/>
            <person name="Sims D."/>
            <person name="Brettin T."/>
            <person name="Bruce D."/>
            <person name="Detter J.C."/>
            <person name="Han C."/>
            <person name="Tapia R."/>
            <person name="Brainard J."/>
            <person name="Schmutz J."/>
            <person name="Larimer F."/>
            <person name="Land M."/>
            <person name="Hauser L."/>
            <person name="Kyrpides N."/>
            <person name="Kim E."/>
            <person name="Ensigns S.A."/>
            <person name="Richardson P."/>
        </authorList>
    </citation>
    <scope>NUCLEOTIDE SEQUENCE [LARGE SCALE GENOMIC DNA]</scope>
    <source>
        <strain evidence="17">ATCC BAA-1158 / Py2</strain>
    </source>
</reference>
<dbReference type="SUPFAM" id="SSF52518">
    <property type="entry name" value="Thiamin diphosphate-binding fold (THDP-binding)"/>
    <property type="match status" value="2"/>
</dbReference>
<dbReference type="AlphaFoldDB" id="A7IGL5"/>
<dbReference type="InterPro" id="IPR055152">
    <property type="entry name" value="Transketolase-like_C_2"/>
</dbReference>
<dbReference type="Pfam" id="PF02779">
    <property type="entry name" value="Transket_pyr"/>
    <property type="match status" value="1"/>
</dbReference>
<evidence type="ECO:0000256" key="8">
    <source>
        <dbReference type="NCBIfam" id="TIGR00232"/>
    </source>
</evidence>
<evidence type="ECO:0000256" key="11">
    <source>
        <dbReference type="PIRSR" id="PIRSR605478-3"/>
    </source>
</evidence>
<feature type="binding site" evidence="11">
    <location>
        <position position="466"/>
    </location>
    <ligand>
        <name>thiamine diphosphate</name>
        <dbReference type="ChEBI" id="CHEBI:58937"/>
    </ligand>
</feature>
<evidence type="ECO:0000256" key="6">
    <source>
        <dbReference type="ARBA" id="ARBA00023052"/>
    </source>
</evidence>
<feature type="site" description="Important for catalytic activity" evidence="13">
    <location>
        <position position="55"/>
    </location>
</feature>
<evidence type="ECO:0000256" key="14">
    <source>
        <dbReference type="SAM" id="Phobius"/>
    </source>
</evidence>
<keyword evidence="4 12" id="KW-0479">Metal-binding</keyword>
<dbReference type="InterPro" id="IPR005478">
    <property type="entry name" value="Transketolase_bac-like"/>
</dbReference>
<dbReference type="STRING" id="78245.Xaut_1913"/>
<dbReference type="Gene3D" id="3.40.50.920">
    <property type="match status" value="1"/>
</dbReference>
<dbReference type="GO" id="GO:0046872">
    <property type="term" value="F:metal ion binding"/>
    <property type="evidence" value="ECO:0007669"/>
    <property type="project" value="UniProtKB-KW"/>
</dbReference>
<dbReference type="GO" id="GO:0006098">
    <property type="term" value="P:pentose-phosphate shunt"/>
    <property type="evidence" value="ECO:0007669"/>
    <property type="project" value="TreeGrafter"/>
</dbReference>
<dbReference type="Proteomes" id="UP000002417">
    <property type="component" value="Chromosome"/>
</dbReference>
<evidence type="ECO:0000256" key="7">
    <source>
        <dbReference type="ARBA" id="ARBA00049473"/>
    </source>
</evidence>
<evidence type="ECO:0000256" key="4">
    <source>
        <dbReference type="ARBA" id="ARBA00022723"/>
    </source>
</evidence>
<dbReference type="InterPro" id="IPR009014">
    <property type="entry name" value="Transketo_C/PFOR_II"/>
</dbReference>
<feature type="binding site" evidence="12">
    <location>
        <position position="214"/>
    </location>
    <ligand>
        <name>Mg(2+)</name>
        <dbReference type="ChEBI" id="CHEBI:18420"/>
    </ligand>
</feature>
<dbReference type="NCBIfam" id="TIGR00232">
    <property type="entry name" value="tktlase_bact"/>
    <property type="match status" value="1"/>
</dbReference>
<name>A7IGL5_XANP2</name>
<feature type="binding site" evidence="11">
    <location>
        <position position="185"/>
    </location>
    <ligand>
        <name>thiamine diphosphate</name>
        <dbReference type="ChEBI" id="CHEBI:58937"/>
    </ligand>
</feature>
<dbReference type="KEGG" id="xau:Xaut_1913"/>
<dbReference type="InterPro" id="IPR029061">
    <property type="entry name" value="THDP-binding"/>
</dbReference>
<dbReference type="CDD" id="cd02012">
    <property type="entry name" value="TPP_TK"/>
    <property type="match status" value="1"/>
</dbReference>
<proteinExistence type="inferred from homology"/>
<feature type="binding site" evidence="11">
    <location>
        <begin position="143"/>
        <end position="145"/>
    </location>
    <ligand>
        <name>thiamine diphosphate</name>
        <dbReference type="ChEBI" id="CHEBI:58937"/>
    </ligand>
</feature>
<keyword evidence="14" id="KW-1133">Transmembrane helix</keyword>
<evidence type="ECO:0000256" key="2">
    <source>
        <dbReference type="ARBA" id="ARBA00013152"/>
    </source>
</evidence>
<organism evidence="16 17">
    <name type="scientific">Xanthobacter autotrophicus (strain ATCC BAA-1158 / Py2)</name>
    <dbReference type="NCBI Taxonomy" id="78245"/>
    <lineage>
        <taxon>Bacteria</taxon>
        <taxon>Pseudomonadati</taxon>
        <taxon>Pseudomonadota</taxon>
        <taxon>Alphaproteobacteria</taxon>
        <taxon>Hyphomicrobiales</taxon>
        <taxon>Xanthobacteraceae</taxon>
        <taxon>Xanthobacter</taxon>
    </lineage>
</organism>
<dbReference type="EMBL" id="CP000781">
    <property type="protein sequence ID" value="ABS67158.1"/>
    <property type="molecule type" value="Genomic_DNA"/>
</dbReference>
<feature type="binding site" evidence="10">
    <location>
        <position position="498"/>
    </location>
    <ligand>
        <name>substrate</name>
    </ligand>
</feature>
<dbReference type="EC" id="2.2.1.1" evidence="2 8"/>
<feature type="binding site" evidence="10">
    <location>
        <position position="387"/>
    </location>
    <ligand>
        <name>substrate</name>
    </ligand>
</feature>
<keyword evidence="17" id="KW-1185">Reference proteome</keyword>
<evidence type="ECO:0000256" key="3">
    <source>
        <dbReference type="ARBA" id="ARBA00022679"/>
    </source>
</evidence>
<dbReference type="FunFam" id="3.40.50.970:FF:000004">
    <property type="entry name" value="Transketolase"/>
    <property type="match status" value="1"/>
</dbReference>
<dbReference type="Pfam" id="PF22613">
    <property type="entry name" value="Transketolase_C_1"/>
    <property type="match status" value="1"/>
</dbReference>
<keyword evidence="5 12" id="KW-0460">Magnesium</keyword>
<comment type="cofactor">
    <cofactor evidence="11">
        <name>thiamine diphosphate</name>
        <dbReference type="ChEBI" id="CHEBI:58937"/>
    </cofactor>
    <text evidence="11">Binds 1 thiamine pyrophosphate per subunit. During the reaction, the substrate forms a covalent intermediate with the cofactor.</text>
</comment>
<dbReference type="HOGENOM" id="CLU_009227_0_0_5"/>
<keyword evidence="14" id="KW-0472">Membrane</keyword>
<evidence type="ECO:0000256" key="1">
    <source>
        <dbReference type="ARBA" id="ARBA00007131"/>
    </source>
</evidence>
<feature type="binding site" evidence="11">
    <location>
        <position position="214"/>
    </location>
    <ligand>
        <name>thiamine diphosphate</name>
        <dbReference type="ChEBI" id="CHEBI:58937"/>
    </ligand>
</feature>
<dbReference type="InterPro" id="IPR033247">
    <property type="entry name" value="Transketolase_fam"/>
</dbReference>
<dbReference type="PANTHER" id="PTHR43522:SF2">
    <property type="entry name" value="TRANSKETOLASE 1-RELATED"/>
    <property type="match status" value="1"/>
</dbReference>
<evidence type="ECO:0000313" key="17">
    <source>
        <dbReference type="Proteomes" id="UP000002417"/>
    </source>
</evidence>
<protein>
    <recommendedName>
        <fullName evidence="2 8">Transketolase</fullName>
        <ecNumber evidence="2 8">2.2.1.1</ecNumber>
    </recommendedName>
</protein>
<dbReference type="InterPro" id="IPR005475">
    <property type="entry name" value="Transketolase-like_Pyr-bd"/>
</dbReference>
<feature type="binding site" evidence="12">
    <location>
        <position position="184"/>
    </location>
    <ligand>
        <name>Mg(2+)</name>
        <dbReference type="ChEBI" id="CHEBI:18420"/>
    </ligand>
</feature>
<keyword evidence="3" id="KW-0808">Transferase</keyword>
<evidence type="ECO:0000256" key="10">
    <source>
        <dbReference type="PIRSR" id="PIRSR605478-2"/>
    </source>
</evidence>
<dbReference type="PROSITE" id="PS00801">
    <property type="entry name" value="TRANSKETOLASE_1"/>
    <property type="match status" value="1"/>
</dbReference>
<evidence type="ECO:0000259" key="15">
    <source>
        <dbReference type="SMART" id="SM00861"/>
    </source>
</evidence>
<gene>
    <name evidence="16" type="ordered locus">Xaut_1913</name>
</gene>
<feature type="domain" description="Transketolase-like pyrimidine-binding" evidence="15">
    <location>
        <begin position="384"/>
        <end position="554"/>
    </location>
</feature>
<feature type="binding site" evidence="11">
    <location>
        <position position="95"/>
    </location>
    <ligand>
        <name>thiamine diphosphate</name>
        <dbReference type="ChEBI" id="CHEBI:58937"/>
    </ligand>
</feature>